<name>A0AAN8CA62_9TELE</name>
<dbReference type="EMBL" id="JAULUE010002052">
    <property type="protein sequence ID" value="KAK5900070.1"/>
    <property type="molecule type" value="Genomic_DNA"/>
</dbReference>
<comment type="caution">
    <text evidence="2">The sequence shown here is derived from an EMBL/GenBank/DDBJ whole genome shotgun (WGS) entry which is preliminary data.</text>
</comment>
<gene>
    <name evidence="2" type="ORF">CesoFtcFv8_009482</name>
</gene>
<dbReference type="AlphaFoldDB" id="A0AAN8CA62"/>
<accession>A0AAN8CA62</accession>
<reference evidence="2 3" key="1">
    <citation type="journal article" date="2023" name="Mol. Biol. Evol.">
        <title>Genomics of Secondarily Temperate Adaptation in the Only Non-Antarctic Icefish.</title>
        <authorList>
            <person name="Rivera-Colon A.G."/>
            <person name="Rayamajhi N."/>
            <person name="Minhas B.F."/>
            <person name="Madrigal G."/>
            <person name="Bilyk K.T."/>
            <person name="Yoon V."/>
            <person name="Hune M."/>
            <person name="Gregory S."/>
            <person name="Cheng C.H.C."/>
            <person name="Catchen J.M."/>
        </authorList>
    </citation>
    <scope>NUCLEOTIDE SEQUENCE [LARGE SCALE GENOMIC DNA]</scope>
    <source>
        <strain evidence="2">JC2023a</strain>
    </source>
</reference>
<feature type="region of interest" description="Disordered" evidence="1">
    <location>
        <begin position="1"/>
        <end position="22"/>
    </location>
</feature>
<protein>
    <submittedName>
        <fullName evidence="2">Uncharacterized protein</fullName>
    </submittedName>
</protein>
<evidence type="ECO:0000313" key="2">
    <source>
        <dbReference type="EMBL" id="KAK5900070.1"/>
    </source>
</evidence>
<proteinExistence type="predicted"/>
<keyword evidence="3" id="KW-1185">Reference proteome</keyword>
<dbReference type="Proteomes" id="UP001335648">
    <property type="component" value="Unassembled WGS sequence"/>
</dbReference>
<evidence type="ECO:0000256" key="1">
    <source>
        <dbReference type="SAM" id="MobiDB-lite"/>
    </source>
</evidence>
<evidence type="ECO:0000313" key="3">
    <source>
        <dbReference type="Proteomes" id="UP001335648"/>
    </source>
</evidence>
<organism evidence="2 3">
    <name type="scientific">Champsocephalus esox</name>
    <name type="common">pike icefish</name>
    <dbReference type="NCBI Taxonomy" id="159716"/>
    <lineage>
        <taxon>Eukaryota</taxon>
        <taxon>Metazoa</taxon>
        <taxon>Chordata</taxon>
        <taxon>Craniata</taxon>
        <taxon>Vertebrata</taxon>
        <taxon>Euteleostomi</taxon>
        <taxon>Actinopterygii</taxon>
        <taxon>Neopterygii</taxon>
        <taxon>Teleostei</taxon>
        <taxon>Neoteleostei</taxon>
        <taxon>Acanthomorphata</taxon>
        <taxon>Eupercaria</taxon>
        <taxon>Perciformes</taxon>
        <taxon>Notothenioidei</taxon>
        <taxon>Channichthyidae</taxon>
        <taxon>Champsocephalus</taxon>
    </lineage>
</organism>
<sequence>MQRLTYAGPAHRAEGSRFNPGSKSADELILTEELDAVGDALQGLLSASGARGNRNEDESPGSFLLAKLLFWHLQTLYGHYCPGDQWD</sequence>